<feature type="domain" description="PapC-like C-terminal" evidence="11">
    <location>
        <begin position="736"/>
        <end position="793"/>
    </location>
</feature>
<keyword evidence="4" id="KW-1134">Transmembrane beta strand</keyword>
<protein>
    <submittedName>
        <fullName evidence="13">Fimbria/pilus outer membrane usher protein</fullName>
    </submittedName>
</protein>
<evidence type="ECO:0000313" key="13">
    <source>
        <dbReference type="EMBL" id="MFC4488807.1"/>
    </source>
</evidence>
<keyword evidence="9" id="KW-1029">Fimbrium biogenesis</keyword>
<dbReference type="RefSeq" id="WP_231463328.1">
    <property type="nucleotide sequence ID" value="NZ_JAJOHW010000097.1"/>
</dbReference>
<name>A0ABV8ZNS7_9NEIS</name>
<gene>
    <name evidence="13" type="ORF">ACFO0R_04180</name>
</gene>
<keyword evidence="3 9" id="KW-0813">Transport</keyword>
<keyword evidence="7 9" id="KW-0472">Membrane</keyword>
<keyword evidence="14" id="KW-1185">Reference proteome</keyword>
<dbReference type="InterPro" id="IPR000015">
    <property type="entry name" value="Fimb_usher"/>
</dbReference>
<organism evidence="13 14">
    <name type="scientific">Chromobacterium aquaticum</name>
    <dbReference type="NCBI Taxonomy" id="467180"/>
    <lineage>
        <taxon>Bacteria</taxon>
        <taxon>Pseudomonadati</taxon>
        <taxon>Pseudomonadota</taxon>
        <taxon>Betaproteobacteria</taxon>
        <taxon>Neisseriales</taxon>
        <taxon>Chromobacteriaceae</taxon>
        <taxon>Chromobacterium</taxon>
    </lineage>
</organism>
<comment type="similarity">
    <text evidence="2 9">Belongs to the fimbrial export usher family.</text>
</comment>
<dbReference type="Pfam" id="PF13954">
    <property type="entry name" value="PapC_N"/>
    <property type="match status" value="1"/>
</dbReference>
<evidence type="ECO:0000256" key="5">
    <source>
        <dbReference type="ARBA" id="ARBA00022692"/>
    </source>
</evidence>
<keyword evidence="5 9" id="KW-0812">Transmembrane</keyword>
<evidence type="ECO:0000256" key="3">
    <source>
        <dbReference type="ARBA" id="ARBA00022448"/>
    </source>
</evidence>
<feature type="compositionally biased region" description="Polar residues" evidence="10">
    <location>
        <begin position="556"/>
        <end position="573"/>
    </location>
</feature>
<dbReference type="InterPro" id="IPR025885">
    <property type="entry name" value="PapC_N"/>
</dbReference>
<keyword evidence="8 9" id="KW-0998">Cell outer membrane</keyword>
<proteinExistence type="inferred from homology"/>
<dbReference type="InterPro" id="IPR037224">
    <property type="entry name" value="PapC_N_sf"/>
</dbReference>
<dbReference type="InterPro" id="IPR025949">
    <property type="entry name" value="PapC-like_C"/>
</dbReference>
<evidence type="ECO:0000256" key="1">
    <source>
        <dbReference type="ARBA" id="ARBA00004571"/>
    </source>
</evidence>
<dbReference type="Gene3D" id="2.60.40.3110">
    <property type="match status" value="1"/>
</dbReference>
<evidence type="ECO:0000259" key="12">
    <source>
        <dbReference type="Pfam" id="PF13954"/>
    </source>
</evidence>
<evidence type="ECO:0000313" key="14">
    <source>
        <dbReference type="Proteomes" id="UP001595999"/>
    </source>
</evidence>
<dbReference type="PANTHER" id="PTHR30451:SF20">
    <property type="entry name" value="FIMBRIAE USHER"/>
    <property type="match status" value="1"/>
</dbReference>
<dbReference type="EMBL" id="JBHSEK010000002">
    <property type="protein sequence ID" value="MFC4488807.1"/>
    <property type="molecule type" value="Genomic_DNA"/>
</dbReference>
<dbReference type="InterPro" id="IPR042186">
    <property type="entry name" value="FimD_plug_dom"/>
</dbReference>
<dbReference type="Pfam" id="PF13953">
    <property type="entry name" value="PapC_C"/>
    <property type="match status" value="1"/>
</dbReference>
<dbReference type="InterPro" id="IPR043142">
    <property type="entry name" value="PapC-like_C_sf"/>
</dbReference>
<sequence length="815" mass="86587">MPALPVYRFDSRLLLGSPLANGLERFNQPDQVDPGEYLVDVFVNGAFYSRKTVSFRRSGEHPVHACLDRDWLFRAGMRPESLVPDEEDGAACRPLALRIPGAGSVFDLSRLRLDLSLPQAAMRRTPRGQVAEEDLDAGAAIAFVNYDVNGYRVSSGDVSSNYHYLAADAGVNLGLWRLRQQSNYSGGTGGGRWNNIRSYAQRALPGWRSELTLGDGSSGGGLLSGVGFRGLQLRSDERMLPDGLRGYAPVVRGVADSNARVVVRQGQQEVYQTVVAPGPFVIDDLFPTSYQGDLEVEITEADGQVKRFTVPFAAVPTSIRPGQARYNLTLGQLRNTLDDKPLFADLAYQRGFSNALTANMGARLASGYAAALGGVVWGSRFGALGADATYSRSRDSDGGPLMGWRAALSYSHTLQPTSTAITLAGYRYSTRGYRDLVDAVGARQAFRRGESWHSSSFQQRNQFTASVNQRLGGYGSLALSASISDYYSGKQRDGQLQLSYQHQIGSVGYGVSVSRQRVGQMGRALPMLDSGRVGNTVSFNLSMPLGTARRAPMLAASSSRSGGEGNQQLSLSGSADEAQTLSYGVNVARAVPDGSGSLSANAQKRFAPVTLGGSYSRGRDFSQVGVSARGALALHRGGVTLGPYLSETFGLVEAPGASGAVVRNGLGATVDRAGYALIPALTPYRYNEVALDSKGLAAGVELLGDQQRTAPYAGAAVRLKFATRSGQAVLIKGWLADGSALPMGAMVYAEDGANIGMVGQGGQAYARVGARKASLRVKWGDDADSQCVLPYTLADETGSRSIVRLEAACAPLPNP</sequence>
<accession>A0ABV8ZNS7</accession>
<comment type="subcellular location">
    <subcellularLocation>
        <location evidence="1 9">Cell outer membrane</location>
        <topology evidence="1 9">Multi-pass membrane protein</topology>
    </subcellularLocation>
</comment>
<evidence type="ECO:0000256" key="8">
    <source>
        <dbReference type="ARBA" id="ARBA00023237"/>
    </source>
</evidence>
<evidence type="ECO:0000256" key="9">
    <source>
        <dbReference type="RuleBase" id="RU003884"/>
    </source>
</evidence>
<evidence type="ECO:0000256" key="2">
    <source>
        <dbReference type="ARBA" id="ARBA00008064"/>
    </source>
</evidence>
<reference evidence="14" key="1">
    <citation type="journal article" date="2019" name="Int. J. Syst. Evol. Microbiol.">
        <title>The Global Catalogue of Microorganisms (GCM) 10K type strain sequencing project: providing services to taxonomists for standard genome sequencing and annotation.</title>
        <authorList>
            <consortium name="The Broad Institute Genomics Platform"/>
            <consortium name="The Broad Institute Genome Sequencing Center for Infectious Disease"/>
            <person name="Wu L."/>
            <person name="Ma J."/>
        </authorList>
    </citation>
    <scope>NUCLEOTIDE SEQUENCE [LARGE SCALE GENOMIC DNA]</scope>
    <source>
        <strain evidence="14">CGMCC 4.7608</strain>
    </source>
</reference>
<evidence type="ECO:0000256" key="7">
    <source>
        <dbReference type="ARBA" id="ARBA00023136"/>
    </source>
</evidence>
<feature type="domain" description="PapC N-terminal" evidence="12">
    <location>
        <begin position="9"/>
        <end position="150"/>
    </location>
</feature>
<dbReference type="Gene3D" id="3.10.20.410">
    <property type="match status" value="1"/>
</dbReference>
<dbReference type="Gene3D" id="2.60.40.2610">
    <property type="entry name" value="Outer membrane usher protein FimD, plug domain"/>
    <property type="match status" value="1"/>
</dbReference>
<evidence type="ECO:0000256" key="6">
    <source>
        <dbReference type="ARBA" id="ARBA00022729"/>
    </source>
</evidence>
<evidence type="ECO:0000256" key="4">
    <source>
        <dbReference type="ARBA" id="ARBA00022452"/>
    </source>
</evidence>
<dbReference type="Gene3D" id="2.60.40.2070">
    <property type="match status" value="1"/>
</dbReference>
<dbReference type="PROSITE" id="PS01151">
    <property type="entry name" value="FIMBRIAL_USHER"/>
    <property type="match status" value="1"/>
</dbReference>
<keyword evidence="6" id="KW-0732">Signal</keyword>
<dbReference type="InterPro" id="IPR018030">
    <property type="entry name" value="Fimbrial_membr_usher_CS"/>
</dbReference>
<dbReference type="PANTHER" id="PTHR30451">
    <property type="entry name" value="OUTER MEMBRANE USHER PROTEIN"/>
    <property type="match status" value="1"/>
</dbReference>
<feature type="region of interest" description="Disordered" evidence="10">
    <location>
        <begin position="552"/>
        <end position="573"/>
    </location>
</feature>
<dbReference type="Pfam" id="PF00577">
    <property type="entry name" value="Usher"/>
    <property type="match status" value="1"/>
</dbReference>
<evidence type="ECO:0000259" key="11">
    <source>
        <dbReference type="Pfam" id="PF13953"/>
    </source>
</evidence>
<dbReference type="SUPFAM" id="SSF141729">
    <property type="entry name" value="FimD N-terminal domain-like"/>
    <property type="match status" value="1"/>
</dbReference>
<comment type="caution">
    <text evidence="13">The sequence shown here is derived from an EMBL/GenBank/DDBJ whole genome shotgun (WGS) entry which is preliminary data.</text>
</comment>
<evidence type="ECO:0000256" key="10">
    <source>
        <dbReference type="SAM" id="MobiDB-lite"/>
    </source>
</evidence>
<dbReference type="Proteomes" id="UP001595999">
    <property type="component" value="Unassembled WGS sequence"/>
</dbReference>